<evidence type="ECO:0000256" key="1">
    <source>
        <dbReference type="SAM" id="MobiDB-lite"/>
    </source>
</evidence>
<feature type="region of interest" description="Disordered" evidence="1">
    <location>
        <begin position="64"/>
        <end position="104"/>
    </location>
</feature>
<sequence length="104" mass="11796">MATKQQEWELLPSLWRGTMSSYPQIRKLLGPEKGRGLPEGLETHVFQSTSPKDKDWLKNQSILSEDQKKELAQKKDNSPVETPQASKSNNLPQQVPNKGNKGQR</sequence>
<keyword evidence="3" id="KW-1185">Reference proteome</keyword>
<name>A0A9Q3F1A5_9BASI</name>
<evidence type="ECO:0000313" key="2">
    <source>
        <dbReference type="EMBL" id="MBW0529213.1"/>
    </source>
</evidence>
<evidence type="ECO:0000313" key="3">
    <source>
        <dbReference type="Proteomes" id="UP000765509"/>
    </source>
</evidence>
<feature type="compositionally biased region" description="Basic and acidic residues" evidence="1">
    <location>
        <begin position="65"/>
        <end position="78"/>
    </location>
</feature>
<organism evidence="2 3">
    <name type="scientific">Austropuccinia psidii MF-1</name>
    <dbReference type="NCBI Taxonomy" id="1389203"/>
    <lineage>
        <taxon>Eukaryota</taxon>
        <taxon>Fungi</taxon>
        <taxon>Dikarya</taxon>
        <taxon>Basidiomycota</taxon>
        <taxon>Pucciniomycotina</taxon>
        <taxon>Pucciniomycetes</taxon>
        <taxon>Pucciniales</taxon>
        <taxon>Sphaerophragmiaceae</taxon>
        <taxon>Austropuccinia</taxon>
    </lineage>
</organism>
<protein>
    <submittedName>
        <fullName evidence="2">Uncharacterized protein</fullName>
    </submittedName>
</protein>
<dbReference type="EMBL" id="AVOT02034968">
    <property type="protein sequence ID" value="MBW0529213.1"/>
    <property type="molecule type" value="Genomic_DNA"/>
</dbReference>
<accession>A0A9Q3F1A5</accession>
<dbReference type="AlphaFoldDB" id="A0A9Q3F1A5"/>
<proteinExistence type="predicted"/>
<reference evidence="2" key="1">
    <citation type="submission" date="2021-03" db="EMBL/GenBank/DDBJ databases">
        <title>Draft genome sequence of rust myrtle Austropuccinia psidii MF-1, a brazilian biotype.</title>
        <authorList>
            <person name="Quecine M.C."/>
            <person name="Pachon D.M.R."/>
            <person name="Bonatelli M.L."/>
            <person name="Correr F.H."/>
            <person name="Franceschini L.M."/>
            <person name="Leite T.F."/>
            <person name="Margarido G.R.A."/>
            <person name="Almeida C.A."/>
            <person name="Ferrarezi J.A."/>
            <person name="Labate C.A."/>
        </authorList>
    </citation>
    <scope>NUCLEOTIDE SEQUENCE</scope>
    <source>
        <strain evidence="2">MF-1</strain>
    </source>
</reference>
<dbReference type="Proteomes" id="UP000765509">
    <property type="component" value="Unassembled WGS sequence"/>
</dbReference>
<feature type="compositionally biased region" description="Polar residues" evidence="1">
    <location>
        <begin position="79"/>
        <end position="104"/>
    </location>
</feature>
<comment type="caution">
    <text evidence="2">The sequence shown here is derived from an EMBL/GenBank/DDBJ whole genome shotgun (WGS) entry which is preliminary data.</text>
</comment>
<gene>
    <name evidence="2" type="ORF">O181_068928</name>
</gene>